<evidence type="ECO:0000259" key="5">
    <source>
        <dbReference type="Pfam" id="PF00291"/>
    </source>
</evidence>
<comment type="caution">
    <text evidence="6">The sequence shown here is derived from an EMBL/GenBank/DDBJ whole genome shotgun (WGS) entry which is preliminary data.</text>
</comment>
<dbReference type="Pfam" id="PF00291">
    <property type="entry name" value="PALP"/>
    <property type="match status" value="1"/>
</dbReference>
<dbReference type="EMBL" id="BAAAQK010000005">
    <property type="protein sequence ID" value="GAA1840311.1"/>
    <property type="molecule type" value="Genomic_DNA"/>
</dbReference>
<gene>
    <name evidence="6" type="ORF">GCM10009836_19550</name>
</gene>
<dbReference type="Proteomes" id="UP001500449">
    <property type="component" value="Unassembled WGS sequence"/>
</dbReference>
<sequence length="382" mass="38853">MNGPATGPVAGPGRVERRRGLPAADRTRAEEDPRRPAGSRSDLRERFPLGVWPTPLTRAHRLEAALGLGPVLVKRDDLAGFAVAGNKTRPLEHLIAAALRGGAEVLVTGGGPGSNFVAAAAVAARAAGLECELVIWGDPEGAPAIELARATGARIRPTGGTERSDVDRLVAERAAEIGARAYPVPRGGSTPVGALGFADAADELAAQLSGRRPAAIVLPVGSGGSCAGLLAGGLDIPVVGVSVSRSPEEIRATVLDLADRCAALRGTAPPRPELLEIVDARGPGFGAASAAETEAALLALRTEGLLLDPTYGAEAFAEVLHRAGAPTRAEPGPDSRTGLAEAPIVWWHTGGVLPAGAWLARQGSIGSPAPAHRAPIPSGRRP</sequence>
<keyword evidence="3" id="KW-0663">Pyridoxal phosphate</keyword>
<dbReference type="PANTHER" id="PTHR43780:SF2">
    <property type="entry name" value="1-AMINOCYCLOPROPANE-1-CARBOXYLATE DEAMINASE-RELATED"/>
    <property type="match status" value="1"/>
</dbReference>
<feature type="domain" description="Tryptophan synthase beta chain-like PALP" evidence="5">
    <location>
        <begin position="49"/>
        <end position="324"/>
    </location>
</feature>
<protein>
    <submittedName>
        <fullName evidence="6">D-cysteine desulfhydrase family protein</fullName>
    </submittedName>
</protein>
<evidence type="ECO:0000313" key="7">
    <source>
        <dbReference type="Proteomes" id="UP001500449"/>
    </source>
</evidence>
<dbReference type="InterPro" id="IPR027278">
    <property type="entry name" value="ACCD_DCysDesulf"/>
</dbReference>
<dbReference type="InterPro" id="IPR036052">
    <property type="entry name" value="TrpB-like_PALP_sf"/>
</dbReference>
<keyword evidence="7" id="KW-1185">Reference proteome</keyword>
<dbReference type="SUPFAM" id="SSF53686">
    <property type="entry name" value="Tryptophan synthase beta subunit-like PLP-dependent enzymes"/>
    <property type="match status" value="1"/>
</dbReference>
<dbReference type="InterPro" id="IPR001926">
    <property type="entry name" value="TrpB-like_PALP"/>
</dbReference>
<evidence type="ECO:0000256" key="1">
    <source>
        <dbReference type="ARBA" id="ARBA00001933"/>
    </source>
</evidence>
<comment type="cofactor">
    <cofactor evidence="1">
        <name>pyridoxal 5'-phosphate</name>
        <dbReference type="ChEBI" id="CHEBI:597326"/>
    </cofactor>
</comment>
<organism evidence="6 7">
    <name type="scientific">Pseudonocardia ailaonensis</name>
    <dbReference type="NCBI Taxonomy" id="367279"/>
    <lineage>
        <taxon>Bacteria</taxon>
        <taxon>Bacillati</taxon>
        <taxon>Actinomycetota</taxon>
        <taxon>Actinomycetes</taxon>
        <taxon>Pseudonocardiales</taxon>
        <taxon>Pseudonocardiaceae</taxon>
        <taxon>Pseudonocardia</taxon>
    </lineage>
</organism>
<dbReference type="Gene3D" id="3.40.50.1100">
    <property type="match status" value="2"/>
</dbReference>
<accession>A0ABN2MVI4</accession>
<evidence type="ECO:0000256" key="4">
    <source>
        <dbReference type="SAM" id="MobiDB-lite"/>
    </source>
</evidence>
<feature type="region of interest" description="Disordered" evidence="4">
    <location>
        <begin position="1"/>
        <end position="42"/>
    </location>
</feature>
<dbReference type="RefSeq" id="WP_344414715.1">
    <property type="nucleotide sequence ID" value="NZ_BAAAQK010000005.1"/>
</dbReference>
<reference evidence="6 7" key="1">
    <citation type="journal article" date="2019" name="Int. J. Syst. Evol. Microbiol.">
        <title>The Global Catalogue of Microorganisms (GCM) 10K type strain sequencing project: providing services to taxonomists for standard genome sequencing and annotation.</title>
        <authorList>
            <consortium name="The Broad Institute Genomics Platform"/>
            <consortium name="The Broad Institute Genome Sequencing Center for Infectious Disease"/>
            <person name="Wu L."/>
            <person name="Ma J."/>
        </authorList>
    </citation>
    <scope>NUCLEOTIDE SEQUENCE [LARGE SCALE GENOMIC DNA]</scope>
    <source>
        <strain evidence="6 7">JCM 16009</strain>
    </source>
</reference>
<evidence type="ECO:0000313" key="6">
    <source>
        <dbReference type="EMBL" id="GAA1840311.1"/>
    </source>
</evidence>
<feature type="compositionally biased region" description="Basic and acidic residues" evidence="4">
    <location>
        <begin position="14"/>
        <end position="42"/>
    </location>
</feature>
<proteinExistence type="inferred from homology"/>
<dbReference type="PIRSF" id="PIRSF006278">
    <property type="entry name" value="ACCD_DCysDesulf"/>
    <property type="match status" value="1"/>
</dbReference>
<evidence type="ECO:0000256" key="2">
    <source>
        <dbReference type="ARBA" id="ARBA00008639"/>
    </source>
</evidence>
<comment type="similarity">
    <text evidence="2">Belongs to the ACC deaminase/D-cysteine desulfhydrase family.</text>
</comment>
<evidence type="ECO:0000256" key="3">
    <source>
        <dbReference type="ARBA" id="ARBA00022898"/>
    </source>
</evidence>
<dbReference type="PANTHER" id="PTHR43780">
    <property type="entry name" value="1-AMINOCYCLOPROPANE-1-CARBOXYLATE DEAMINASE-RELATED"/>
    <property type="match status" value="1"/>
</dbReference>
<name>A0ABN2MVI4_9PSEU</name>